<evidence type="ECO:0000313" key="3">
    <source>
        <dbReference type="EMBL" id="KNC83203.1"/>
    </source>
</evidence>
<evidence type="ECO:0000256" key="1">
    <source>
        <dbReference type="SAM" id="MobiDB-lite"/>
    </source>
</evidence>
<keyword evidence="2" id="KW-0812">Transmembrane</keyword>
<feature type="region of interest" description="Disordered" evidence="1">
    <location>
        <begin position="207"/>
        <end position="237"/>
    </location>
</feature>
<dbReference type="EMBL" id="KQ241855">
    <property type="protein sequence ID" value="KNC83203.1"/>
    <property type="molecule type" value="Genomic_DNA"/>
</dbReference>
<feature type="transmembrane region" description="Helical" evidence="2">
    <location>
        <begin position="20"/>
        <end position="40"/>
    </location>
</feature>
<sequence>MCGLAHCVHTMMIMITDRMASTGVVIFWAALVIALIYILGKAVQRSTVVECEVACSISQLHRLVCNREKMNELSHFIKKDVVVETLDGKTKTIMKQDIVVYGHSFNPTISREFSTSNKEGDLRYEELEEAIGILGSMYSKKRKVTYEVISPHVTKYTDNITISTPYIISKPIAALVEKNYRSLGRNIVQYVKDKNATRKLGTNLAFTPHSSVGNSASDTSAGSSLASQDGPDTKKDS</sequence>
<dbReference type="RefSeq" id="XP_014157105.1">
    <property type="nucleotide sequence ID" value="XM_014301630.1"/>
</dbReference>
<name>A0A0L0G4N9_9EUKA</name>
<reference evidence="3 4" key="1">
    <citation type="submission" date="2011-02" db="EMBL/GenBank/DDBJ databases">
        <title>The Genome Sequence of Sphaeroforma arctica JP610.</title>
        <authorList>
            <consortium name="The Broad Institute Genome Sequencing Platform"/>
            <person name="Russ C."/>
            <person name="Cuomo C."/>
            <person name="Young S.K."/>
            <person name="Zeng Q."/>
            <person name="Gargeya S."/>
            <person name="Alvarado L."/>
            <person name="Berlin A."/>
            <person name="Chapman S.B."/>
            <person name="Chen Z."/>
            <person name="Freedman E."/>
            <person name="Gellesch M."/>
            <person name="Goldberg J."/>
            <person name="Griggs A."/>
            <person name="Gujja S."/>
            <person name="Heilman E."/>
            <person name="Heiman D."/>
            <person name="Howarth C."/>
            <person name="Mehta T."/>
            <person name="Neiman D."/>
            <person name="Pearson M."/>
            <person name="Roberts A."/>
            <person name="Saif S."/>
            <person name="Shea T."/>
            <person name="Shenoy N."/>
            <person name="Sisk P."/>
            <person name="Stolte C."/>
            <person name="Sykes S."/>
            <person name="White J."/>
            <person name="Yandava C."/>
            <person name="Burger G."/>
            <person name="Gray M.W."/>
            <person name="Holland P.W.H."/>
            <person name="King N."/>
            <person name="Lang F.B.F."/>
            <person name="Roger A.J."/>
            <person name="Ruiz-Trillo I."/>
            <person name="Haas B."/>
            <person name="Nusbaum C."/>
            <person name="Birren B."/>
        </authorList>
    </citation>
    <scope>NUCLEOTIDE SEQUENCE [LARGE SCALE GENOMIC DNA]</scope>
    <source>
        <strain evidence="3 4">JP610</strain>
    </source>
</reference>
<organism evidence="3 4">
    <name type="scientific">Sphaeroforma arctica JP610</name>
    <dbReference type="NCBI Taxonomy" id="667725"/>
    <lineage>
        <taxon>Eukaryota</taxon>
        <taxon>Ichthyosporea</taxon>
        <taxon>Ichthyophonida</taxon>
        <taxon>Sphaeroforma</taxon>
    </lineage>
</organism>
<protein>
    <submittedName>
        <fullName evidence="3">Uncharacterized protein</fullName>
    </submittedName>
</protein>
<proteinExistence type="predicted"/>
<evidence type="ECO:0000256" key="2">
    <source>
        <dbReference type="SAM" id="Phobius"/>
    </source>
</evidence>
<keyword evidence="4" id="KW-1185">Reference proteome</keyword>
<dbReference type="GeneID" id="25905046"/>
<dbReference type="Proteomes" id="UP000054560">
    <property type="component" value="Unassembled WGS sequence"/>
</dbReference>
<keyword evidence="2" id="KW-0472">Membrane</keyword>
<feature type="compositionally biased region" description="Polar residues" evidence="1">
    <location>
        <begin position="207"/>
        <end position="227"/>
    </location>
</feature>
<evidence type="ECO:0000313" key="4">
    <source>
        <dbReference type="Proteomes" id="UP000054560"/>
    </source>
</evidence>
<gene>
    <name evidence="3" type="ORF">SARC_04542</name>
</gene>
<accession>A0A0L0G4N9</accession>
<dbReference type="AlphaFoldDB" id="A0A0L0G4N9"/>
<keyword evidence="2" id="KW-1133">Transmembrane helix</keyword>